<name>A0A1I6K1R3_9FIRM</name>
<dbReference type="AlphaFoldDB" id="A0A1I6K1R3"/>
<protein>
    <recommendedName>
        <fullName evidence="5">Cytosolic protein</fullName>
    </recommendedName>
</protein>
<reference evidence="3 4" key="1">
    <citation type="submission" date="2016-10" db="EMBL/GenBank/DDBJ databases">
        <authorList>
            <person name="de Groot N.N."/>
        </authorList>
    </citation>
    <scope>NUCLEOTIDE SEQUENCE [LARGE SCALE GENOMIC DNA]</scope>
    <source>
        <strain evidence="2 4">F</strain>
        <strain evidence="1 3">KH1P1</strain>
    </source>
</reference>
<dbReference type="OrthoDB" id="5460858at2"/>
<evidence type="ECO:0000313" key="1">
    <source>
        <dbReference type="EMBL" id="SES92958.1"/>
    </source>
</evidence>
<proteinExistence type="predicted"/>
<evidence type="ECO:0000313" key="3">
    <source>
        <dbReference type="Proteomes" id="UP000199820"/>
    </source>
</evidence>
<organism evidence="2 4">
    <name type="scientific">[Clostridium] aminophilum</name>
    <dbReference type="NCBI Taxonomy" id="1526"/>
    <lineage>
        <taxon>Bacteria</taxon>
        <taxon>Bacillati</taxon>
        <taxon>Bacillota</taxon>
        <taxon>Clostridia</taxon>
        <taxon>Lachnospirales</taxon>
        <taxon>Lachnospiraceae</taxon>
    </lineage>
</organism>
<keyword evidence="3" id="KW-1185">Reference proteome</keyword>
<gene>
    <name evidence="2" type="ORF">SAMN02910262_02192</name>
    <name evidence="1" type="ORF">SAMN04487771_100214</name>
</gene>
<evidence type="ECO:0000313" key="2">
    <source>
        <dbReference type="EMBL" id="SFR85195.1"/>
    </source>
</evidence>
<dbReference type="EMBL" id="FOIL01000002">
    <property type="protein sequence ID" value="SES92958.1"/>
    <property type="molecule type" value="Genomic_DNA"/>
</dbReference>
<evidence type="ECO:0008006" key="5">
    <source>
        <dbReference type="Google" id="ProtNLM"/>
    </source>
</evidence>
<sequence length="72" mass="8295">MSNISPFCTCTDRKCPCHPANHDRGCSPCVAKNLQQGEIPSCFFKKVNPDEKPDAYFFEDFAKFYLKNRKTE</sequence>
<dbReference type="Proteomes" id="UP000214760">
    <property type="component" value="Unassembled WGS sequence"/>
</dbReference>
<dbReference type="RefSeq" id="WP_031473750.1">
    <property type="nucleotide sequence ID" value="NZ_FOIL01000002.1"/>
</dbReference>
<dbReference type="EMBL" id="FOZC01000014">
    <property type="protein sequence ID" value="SFR85195.1"/>
    <property type="molecule type" value="Genomic_DNA"/>
</dbReference>
<dbReference type="Proteomes" id="UP000199820">
    <property type="component" value="Unassembled WGS sequence"/>
</dbReference>
<dbReference type="Pfam" id="PF20095">
    <property type="entry name" value="DUF6485"/>
    <property type="match status" value="1"/>
</dbReference>
<evidence type="ECO:0000313" key="4">
    <source>
        <dbReference type="Proteomes" id="UP000214760"/>
    </source>
</evidence>
<accession>A0A1I6K1R3</accession>